<evidence type="ECO:0000256" key="4">
    <source>
        <dbReference type="RuleBase" id="RU000572"/>
    </source>
</evidence>
<dbReference type="Pfam" id="PF01294">
    <property type="entry name" value="Ribosomal_L13e"/>
    <property type="match status" value="1"/>
</dbReference>
<evidence type="ECO:0000313" key="6">
    <source>
        <dbReference type="EnsemblMetazoa" id="XP_003382527.1"/>
    </source>
</evidence>
<dbReference type="GO" id="GO:0003735">
    <property type="term" value="F:structural constituent of ribosome"/>
    <property type="evidence" value="ECO:0007669"/>
    <property type="project" value="InterPro"/>
</dbReference>
<evidence type="ECO:0000256" key="1">
    <source>
        <dbReference type="ARBA" id="ARBA00005640"/>
    </source>
</evidence>
<dbReference type="PROSITE" id="PS01104">
    <property type="entry name" value="RIBOSOMAL_L13E"/>
    <property type="match status" value="1"/>
</dbReference>
<dbReference type="Proteomes" id="UP000007879">
    <property type="component" value="Unassembled WGS sequence"/>
</dbReference>
<reference evidence="7" key="1">
    <citation type="journal article" date="2010" name="Nature">
        <title>The Amphimedon queenslandica genome and the evolution of animal complexity.</title>
        <authorList>
            <person name="Srivastava M."/>
            <person name="Simakov O."/>
            <person name="Chapman J."/>
            <person name="Fahey B."/>
            <person name="Gauthier M.E."/>
            <person name="Mitros T."/>
            <person name="Richards G.S."/>
            <person name="Conaco C."/>
            <person name="Dacre M."/>
            <person name="Hellsten U."/>
            <person name="Larroux C."/>
            <person name="Putnam N.H."/>
            <person name="Stanke M."/>
            <person name="Adamska M."/>
            <person name="Darling A."/>
            <person name="Degnan S.M."/>
            <person name="Oakley T.H."/>
            <person name="Plachetzki D.C."/>
            <person name="Zhai Y."/>
            <person name="Adamski M."/>
            <person name="Calcino A."/>
            <person name="Cummins S.F."/>
            <person name="Goodstein D.M."/>
            <person name="Harris C."/>
            <person name="Jackson D.J."/>
            <person name="Leys S.P."/>
            <person name="Shu S."/>
            <person name="Woodcroft B.J."/>
            <person name="Vervoort M."/>
            <person name="Kosik K.S."/>
            <person name="Manning G."/>
            <person name="Degnan B.M."/>
            <person name="Rokhsar D.S."/>
        </authorList>
    </citation>
    <scope>NUCLEOTIDE SEQUENCE [LARGE SCALE GENOMIC DNA]</scope>
</reference>
<reference evidence="6" key="2">
    <citation type="submission" date="2024-06" db="UniProtKB">
        <authorList>
            <consortium name="EnsemblMetazoa"/>
        </authorList>
    </citation>
    <scope>IDENTIFICATION</scope>
</reference>
<dbReference type="GO" id="GO:0006412">
    <property type="term" value="P:translation"/>
    <property type="evidence" value="ECO:0007669"/>
    <property type="project" value="InterPro"/>
</dbReference>
<feature type="compositionally biased region" description="Basic and acidic residues" evidence="5">
    <location>
        <begin position="190"/>
        <end position="209"/>
    </location>
</feature>
<dbReference type="GO" id="GO:0003723">
    <property type="term" value="F:RNA binding"/>
    <property type="evidence" value="ECO:0007669"/>
    <property type="project" value="TreeGrafter"/>
</dbReference>
<keyword evidence="7" id="KW-1185">Reference proteome</keyword>
<evidence type="ECO:0000256" key="2">
    <source>
        <dbReference type="ARBA" id="ARBA00022980"/>
    </source>
</evidence>
<dbReference type="PANTHER" id="PTHR11722">
    <property type="entry name" value="60S RIBOSOMAL PROTEIN L13"/>
    <property type="match status" value="1"/>
</dbReference>
<dbReference type="KEGG" id="aqu:100635048"/>
<name>A0AAN0I8J0_AMPQE</name>
<proteinExistence type="inferred from homology"/>
<accession>A0AAN0I8J0</accession>
<protein>
    <recommendedName>
        <fullName evidence="4">60S ribosomal protein L13</fullName>
    </recommendedName>
</protein>
<dbReference type="PANTHER" id="PTHR11722:SF0">
    <property type="entry name" value="LARGE RIBOSOMAL SUBUNIT PROTEIN EL13"/>
    <property type="match status" value="1"/>
</dbReference>
<dbReference type="GeneID" id="100635048"/>
<dbReference type="FunFam" id="1.20.5.110:FF:000003">
    <property type="entry name" value="60S ribosomal protein L13"/>
    <property type="match status" value="1"/>
</dbReference>
<dbReference type="GO" id="GO:0022625">
    <property type="term" value="C:cytosolic large ribosomal subunit"/>
    <property type="evidence" value="ECO:0007669"/>
    <property type="project" value="TreeGrafter"/>
</dbReference>
<dbReference type="InterPro" id="IPR018256">
    <property type="entry name" value="Ribosomal_eL13_CS"/>
</dbReference>
<dbReference type="RefSeq" id="XP_003382527.1">
    <property type="nucleotide sequence ID" value="XM_003382479.3"/>
</dbReference>
<evidence type="ECO:0000256" key="5">
    <source>
        <dbReference type="SAM" id="MobiDB-lite"/>
    </source>
</evidence>
<evidence type="ECO:0000256" key="3">
    <source>
        <dbReference type="ARBA" id="ARBA00023274"/>
    </source>
</evidence>
<organism evidence="6 7">
    <name type="scientific">Amphimedon queenslandica</name>
    <name type="common">Sponge</name>
    <dbReference type="NCBI Taxonomy" id="400682"/>
    <lineage>
        <taxon>Eukaryota</taxon>
        <taxon>Metazoa</taxon>
        <taxon>Porifera</taxon>
        <taxon>Demospongiae</taxon>
        <taxon>Heteroscleromorpha</taxon>
        <taxon>Haplosclerida</taxon>
        <taxon>Niphatidae</taxon>
        <taxon>Amphimedon</taxon>
    </lineage>
</organism>
<sequence>MTRMGNHVIPNAHFKKHWQRYVKTWFDQPARKKKRRMNRLKKAAKLAPRPAKGPLRPIVHCPTRKYNMKVRAGKGFSFEELRAAGIPPRVAPTIGISVDHRRHNKSYESLQTNVQRLKEYKTRLILFPRKGKKPRKEDSDLEACKLAKQLKGPVLPIRQPRKVFEFRAITDEERKESVFEALRKAKADSRLVGVREKRAKQKAEEERQQKKPPTK</sequence>
<dbReference type="InterPro" id="IPR001380">
    <property type="entry name" value="Ribosomal_eL13"/>
</dbReference>
<evidence type="ECO:0000313" key="7">
    <source>
        <dbReference type="Proteomes" id="UP000007879"/>
    </source>
</evidence>
<keyword evidence="2 4" id="KW-0689">Ribosomal protein</keyword>
<feature type="region of interest" description="Disordered" evidence="5">
    <location>
        <begin position="190"/>
        <end position="215"/>
    </location>
</feature>
<dbReference type="HAMAP" id="MF_00499">
    <property type="entry name" value="Ribosomal_eL13"/>
    <property type="match status" value="1"/>
</dbReference>
<keyword evidence="3 4" id="KW-0687">Ribonucleoprotein</keyword>
<comment type="similarity">
    <text evidence="1 4">Belongs to the eukaryotic ribosomal protein eL13 family.</text>
</comment>
<dbReference type="AlphaFoldDB" id="A0AAN0I8J0"/>
<dbReference type="Gene3D" id="1.20.5.110">
    <property type="match status" value="1"/>
</dbReference>
<dbReference type="EnsemblMetazoa" id="XM_003382479.3">
    <property type="protein sequence ID" value="XP_003382527.1"/>
    <property type="gene ID" value="LOC100635048"/>
</dbReference>